<keyword evidence="2" id="KW-1185">Reference proteome</keyword>
<dbReference type="AlphaFoldDB" id="A0A6L5X7C1"/>
<dbReference type="RefSeq" id="WP_154327954.1">
    <property type="nucleotide sequence ID" value="NZ_CP045696.1"/>
</dbReference>
<evidence type="ECO:0000313" key="2">
    <source>
        <dbReference type="Proteomes" id="UP000483362"/>
    </source>
</evidence>
<protein>
    <submittedName>
        <fullName evidence="1">Uncharacterized protein</fullName>
    </submittedName>
</protein>
<dbReference type="EMBL" id="VULT01000001">
    <property type="protein sequence ID" value="MSS16259.1"/>
    <property type="molecule type" value="Genomic_DNA"/>
</dbReference>
<reference evidence="1 2" key="1">
    <citation type="submission" date="2019-08" db="EMBL/GenBank/DDBJ databases">
        <title>In-depth cultivation of the pig gut microbiome towards novel bacterial diversity and tailored functional studies.</title>
        <authorList>
            <person name="Wylensek D."/>
            <person name="Hitch T.C.A."/>
            <person name="Clavel T."/>
        </authorList>
    </citation>
    <scope>NUCLEOTIDE SEQUENCE [LARGE SCALE GENOMIC DNA]</scope>
    <source>
        <strain evidence="1 2">Oil-RF-744-WCA-WT-10</strain>
    </source>
</reference>
<proteinExistence type="predicted"/>
<name>A0A6L5X7C1_9BACT</name>
<gene>
    <name evidence="1" type="ORF">FYJ29_00495</name>
</gene>
<evidence type="ECO:0000313" key="1">
    <source>
        <dbReference type="EMBL" id="MSS16259.1"/>
    </source>
</evidence>
<accession>A0A6L5X7C1</accession>
<dbReference type="Proteomes" id="UP000483362">
    <property type="component" value="Unassembled WGS sequence"/>
</dbReference>
<organism evidence="1 2">
    <name type="scientific">Sodaliphilus pleomorphus</name>
    <dbReference type="NCBI Taxonomy" id="2606626"/>
    <lineage>
        <taxon>Bacteria</taxon>
        <taxon>Pseudomonadati</taxon>
        <taxon>Bacteroidota</taxon>
        <taxon>Bacteroidia</taxon>
        <taxon>Bacteroidales</taxon>
        <taxon>Muribaculaceae</taxon>
        <taxon>Sodaliphilus</taxon>
    </lineage>
</organism>
<comment type="caution">
    <text evidence="1">The sequence shown here is derived from an EMBL/GenBank/DDBJ whole genome shotgun (WGS) entry which is preliminary data.</text>
</comment>
<sequence length="277" mass="32170">MIEKQLKRAIWAMNEIIQASTRGITREELSKKWANSTSNDWTDKEIPERTFYRIRNMLQSVFDVDIECIKGAEPRYRVSSEYLEPGSSNLLSLLLNKKESENKSKPSYILDILNLIMTGREIPDEDATAVKAIAEKLNRVPFDSGKQLITSVEAGEIQGADCAEWDEYYRGYVCLWNEADYKRSDLWVSIGIYDERVLFYIVTATQDSAYHAKVSELLDVDNGEMYRGDYWWYEPKDKSLFQLDFQTFPDMKEVKRRAELLIAKIAELPDDIQKPEA</sequence>